<dbReference type="EMBL" id="BSXT01002001">
    <property type="protein sequence ID" value="GMF46646.1"/>
    <property type="molecule type" value="Genomic_DNA"/>
</dbReference>
<evidence type="ECO:0000313" key="3">
    <source>
        <dbReference type="Proteomes" id="UP001165121"/>
    </source>
</evidence>
<gene>
    <name evidence="2" type="ORF">Pfra01_001725400</name>
</gene>
<protein>
    <submittedName>
        <fullName evidence="2">Unnamed protein product</fullName>
    </submittedName>
</protein>
<dbReference type="Proteomes" id="UP001165121">
    <property type="component" value="Unassembled WGS sequence"/>
</dbReference>
<feature type="compositionally biased region" description="Polar residues" evidence="1">
    <location>
        <begin position="35"/>
        <end position="45"/>
    </location>
</feature>
<feature type="region of interest" description="Disordered" evidence="1">
    <location>
        <begin position="26"/>
        <end position="89"/>
    </location>
</feature>
<feature type="region of interest" description="Disordered" evidence="1">
    <location>
        <begin position="203"/>
        <end position="227"/>
    </location>
</feature>
<proteinExistence type="predicted"/>
<accession>A0A9W7CXS9</accession>
<keyword evidence="3" id="KW-1185">Reference proteome</keyword>
<comment type="caution">
    <text evidence="2">The sequence shown here is derived from an EMBL/GenBank/DDBJ whole genome shotgun (WGS) entry which is preliminary data.</text>
</comment>
<evidence type="ECO:0000256" key="1">
    <source>
        <dbReference type="SAM" id="MobiDB-lite"/>
    </source>
</evidence>
<sequence length="466" mass="47916">MFEGSGRSKGRDYEWSIPTESVVHGLHPVSAKPSGISNGVNSGTEASVPVEIDKDGGAGADGADSEASDAIDGVFSTPAVSQPWRDGRPTRAASTTAALKSMAEVVVEDAPDALVLGLTTPSGTPATTQASVASLAATPDPAESAAIVAAALAAVVTSASAHHRVANTHTGPIPTARVAAVPPPRPAATPRARTVATTTLSTMPGTRSTAFEPMTATPAPIQGPQPRVGASRKLPDLANPLLEPAFAAPGAQEAWCEILNVHIPPPIARDRFTECSVAGIQAFAGWEDPAHPWQRPRTHPAVSVGSSSAPDSKAILGLVHPDAGGKLKCAPEILLEPSVLQYSFETLTWAPSTAGWTVEVVDLDARQPWRNCWVSRTREEVGAVVVVKPALRQSQVTAPWVQEFADARAQAAAESSAAADSPSDTSSTRTLIPAADQADVRTELGANAPAQAGLNVSADLAPTAEI</sequence>
<name>A0A9W7CXS9_9STRA</name>
<evidence type="ECO:0000313" key="2">
    <source>
        <dbReference type="EMBL" id="GMF46646.1"/>
    </source>
</evidence>
<organism evidence="2 3">
    <name type="scientific">Phytophthora fragariaefolia</name>
    <dbReference type="NCBI Taxonomy" id="1490495"/>
    <lineage>
        <taxon>Eukaryota</taxon>
        <taxon>Sar</taxon>
        <taxon>Stramenopiles</taxon>
        <taxon>Oomycota</taxon>
        <taxon>Peronosporomycetes</taxon>
        <taxon>Peronosporales</taxon>
        <taxon>Peronosporaceae</taxon>
        <taxon>Phytophthora</taxon>
    </lineage>
</organism>
<dbReference type="AlphaFoldDB" id="A0A9W7CXS9"/>
<reference evidence="2" key="1">
    <citation type="submission" date="2023-04" db="EMBL/GenBank/DDBJ databases">
        <title>Phytophthora fragariaefolia NBRC 109709.</title>
        <authorList>
            <person name="Ichikawa N."/>
            <person name="Sato H."/>
            <person name="Tonouchi N."/>
        </authorList>
    </citation>
    <scope>NUCLEOTIDE SEQUENCE</scope>
    <source>
        <strain evidence="2">NBRC 109709</strain>
    </source>
</reference>